<organism evidence="8 9">
    <name type="scientific">Paralvinella palmiformis</name>
    <dbReference type="NCBI Taxonomy" id="53620"/>
    <lineage>
        <taxon>Eukaryota</taxon>
        <taxon>Metazoa</taxon>
        <taxon>Spiralia</taxon>
        <taxon>Lophotrochozoa</taxon>
        <taxon>Annelida</taxon>
        <taxon>Polychaeta</taxon>
        <taxon>Sedentaria</taxon>
        <taxon>Canalipalpata</taxon>
        <taxon>Terebellida</taxon>
        <taxon>Terebelliformia</taxon>
        <taxon>Alvinellidae</taxon>
        <taxon>Paralvinella</taxon>
    </lineage>
</organism>
<dbReference type="InterPro" id="IPR027417">
    <property type="entry name" value="P-loop_NTPase"/>
</dbReference>
<dbReference type="Pfam" id="PF13271">
    <property type="entry name" value="DUF4062"/>
    <property type="match status" value="1"/>
</dbReference>
<gene>
    <name evidence="8" type="ORF">LSH36_39g05023</name>
</gene>
<evidence type="ECO:0000259" key="7">
    <source>
        <dbReference type="Pfam" id="PF25469"/>
    </source>
</evidence>
<feature type="compositionally biased region" description="Basic residues" evidence="4">
    <location>
        <begin position="608"/>
        <end position="619"/>
    </location>
</feature>
<dbReference type="InterPro" id="IPR052752">
    <property type="entry name" value="NACHT-WD_repeat"/>
</dbReference>
<dbReference type="PANTHER" id="PTHR19871:SF14">
    <property type="entry name" value="DUF4062 DOMAIN-CONTAINING PROTEIN"/>
    <property type="match status" value="1"/>
</dbReference>
<feature type="domain" description="NACHT" evidence="5">
    <location>
        <begin position="651"/>
        <end position="824"/>
    </location>
</feature>
<proteinExistence type="predicted"/>
<feature type="repeat" description="WD" evidence="3">
    <location>
        <begin position="1580"/>
        <end position="1614"/>
    </location>
</feature>
<protein>
    <submittedName>
        <fullName evidence="8">Uncharacterized protein</fullName>
    </submittedName>
</protein>
<keyword evidence="9" id="KW-1185">Reference proteome</keyword>
<evidence type="ECO:0000256" key="1">
    <source>
        <dbReference type="ARBA" id="ARBA00022574"/>
    </source>
</evidence>
<dbReference type="Pfam" id="PF00400">
    <property type="entry name" value="WD40"/>
    <property type="match status" value="3"/>
</dbReference>
<dbReference type="EMBL" id="JAODUP010000039">
    <property type="protein sequence ID" value="KAK2166420.1"/>
    <property type="molecule type" value="Genomic_DNA"/>
</dbReference>
<feature type="compositionally biased region" description="Acidic residues" evidence="4">
    <location>
        <begin position="517"/>
        <end position="538"/>
    </location>
</feature>
<dbReference type="InterPro" id="IPR025139">
    <property type="entry name" value="DUF4062"/>
</dbReference>
<dbReference type="PROSITE" id="PS50294">
    <property type="entry name" value="WD_REPEATS_REGION"/>
    <property type="match status" value="2"/>
</dbReference>
<dbReference type="SUPFAM" id="SSF50998">
    <property type="entry name" value="Quinoprotein alcohol dehydrogenase-like"/>
    <property type="match status" value="1"/>
</dbReference>
<feature type="domain" description="DUF4062" evidence="6">
    <location>
        <begin position="31"/>
        <end position="117"/>
    </location>
</feature>
<evidence type="ECO:0000256" key="2">
    <source>
        <dbReference type="ARBA" id="ARBA00022737"/>
    </source>
</evidence>
<dbReference type="Proteomes" id="UP001208570">
    <property type="component" value="Unassembled WGS sequence"/>
</dbReference>
<feature type="compositionally biased region" description="Basic and acidic residues" evidence="4">
    <location>
        <begin position="478"/>
        <end position="490"/>
    </location>
</feature>
<dbReference type="InterPro" id="IPR019775">
    <property type="entry name" value="WD40_repeat_CS"/>
</dbReference>
<dbReference type="SUPFAM" id="SSF52540">
    <property type="entry name" value="P-loop containing nucleoside triphosphate hydrolases"/>
    <property type="match status" value="1"/>
</dbReference>
<feature type="compositionally biased region" description="Low complexity" evidence="4">
    <location>
        <begin position="570"/>
        <end position="599"/>
    </location>
</feature>
<feature type="compositionally biased region" description="Basic and acidic residues" evidence="4">
    <location>
        <begin position="409"/>
        <end position="421"/>
    </location>
</feature>
<dbReference type="InterPro" id="IPR057588">
    <property type="entry name" value="NWD1/2-like_WH"/>
</dbReference>
<dbReference type="InterPro" id="IPR001680">
    <property type="entry name" value="WD40_rpt"/>
</dbReference>
<keyword evidence="1 3" id="KW-0853">WD repeat</keyword>
<dbReference type="Pfam" id="PF25469">
    <property type="entry name" value="WHD_NWD1"/>
    <property type="match status" value="1"/>
</dbReference>
<dbReference type="SMART" id="SM00320">
    <property type="entry name" value="WD40"/>
    <property type="match status" value="6"/>
</dbReference>
<evidence type="ECO:0000259" key="6">
    <source>
        <dbReference type="Pfam" id="PF13271"/>
    </source>
</evidence>
<keyword evidence="2" id="KW-0677">Repeat</keyword>
<evidence type="ECO:0000313" key="9">
    <source>
        <dbReference type="Proteomes" id="UP001208570"/>
    </source>
</evidence>
<name>A0AAD9NDW5_9ANNE</name>
<dbReference type="InterPro" id="IPR011047">
    <property type="entry name" value="Quinoprotein_ADH-like_sf"/>
</dbReference>
<dbReference type="PANTHER" id="PTHR19871">
    <property type="entry name" value="BETA TRANSDUCIN-RELATED PROTEIN"/>
    <property type="match status" value="1"/>
</dbReference>
<feature type="compositionally biased region" description="Acidic residues" evidence="4">
    <location>
        <begin position="494"/>
        <end position="507"/>
    </location>
</feature>
<evidence type="ECO:0000259" key="5">
    <source>
        <dbReference type="Pfam" id="PF05729"/>
    </source>
</evidence>
<dbReference type="Gene3D" id="2.130.10.10">
    <property type="entry name" value="YVTN repeat-like/Quinoprotein amine dehydrogenase"/>
    <property type="match status" value="3"/>
</dbReference>
<dbReference type="InterPro" id="IPR007111">
    <property type="entry name" value="NACHT_NTPase"/>
</dbReference>
<sequence>MAHRKASDSSEIRILRGYLDNLPPPTSNVIRIFLSSTFTDYAEERNVIMCDAIPRLKTYCERIGFELQIADMRWGIRDDVQIEHREVEACLEEINNCREMSVGPYFVLFLGDRYGNRPYPAKIPADEFEILLRASRTASRSTSLLDEWYKKDDNNIPAQYVLQPITSKFPFYNDESDENEEKRNTERAEWSAINKLLAYQFRIAAEYAFRYRKFTAKQKHKYFRSVTEAEVEEGILQHVDDDKTLCFLRQFDEINPDDKIAWRYIDIDGGQLDPEPISLLRELKTTKLPPALAKHNIESHTIHWTPVGVDPKDSEHKAYMKAFNKQFYTKVKRQIDVHTKKMKVNDFLTSHGISAEVIHHSRFCMEKCANFSGRDEMLLVIQQKLGEVYDAETAQEECKGRVVPKGMKKTKDAARDGRDNIVGDWHNNKNNKRQYVIQHSKRVITTIEEEDGGGAVLEKIHKTRELNMDEVDTDDDQSEGKMRMVEKNGSSDDSNSDSDEDDDDSGDGEGALYGCDDGQDDDNGGHDVDEDASGEEEQIAFKDKENNWKSSSSKISREDRKDMQEEDGGSNSRSSSLSSSASSLSSSSSASSSSANAALPYDSSDKKVIKKRQKHRKSTRVIMNVEDEEVNMDNMKQMALEMSVIDKYTKPLIVYGVSGSGKTALLAKVAQQAAGWFRGDLVKVVRFLGTSPGTSTIRNTLVGICLQISEVYKIHVRISEYELRKDFTYLCAYFAAILHQIDTDKRPLLIVLDSLDQLSPDDYVFSMEWLDVCLPPGVMMLLSLLPDHHGALNKAKKMLSRNRFIEVTPLPKETASTMMTAWLQAVNRQLTEIQLKALLNSYTVCPQPLWLKIAFEEAKTWSSYLPAENCQVGISIRSGIELLFTQLERQHGRMLVSRALGYLTVAKNGLTPAEMEDVLSLDDEVLQDTYLYHLPPDPSNIRVPMLLWRRIQSDLKPYLTTQLADRKHVMTWYHRQFAETARKRYAKEAVSSLLHSTLADFFSGKWANVAKSLELYKKKKGSYPDARRGVPEQPIRLANGAFNLRRLSELPYHLIACHDFVGFAAEITRNVQFLIYKCRTESVTALLNDLSSAYEMIKSLKHLPIRTKTNYSRDKETFLTRKGELIDLIEDLENEVDNEDSPSEDIDVLRDEIKYLHDILLLGRDGIARDAYNLPIQIIGQLGSGKHQHPGLEMLRQSAIDWIKTTRVPLMTPQSQCLPTVGGDLLISIDITLSLAGDDVYNECKLALSSDGTQLYTIDKMAKGSRYPQAYLQVYDLTSNGSLIKRKSMGDQSIRRMALMAKDKYMMLAVKKKEINTTILINTESLRPIELPKGSSLINVSDCGKYCLLAPRKANNKKDTNMVHIATLLYMADMSTQTMLVPAKTILPSLEFGAFSPNGKYVLLVCSDSRRYLMTTDQGRLKYAFGHFASFSLSNFPAATFHNVRFVSDDIVVYPKGSLDDNRDLEVFSITKGLALSVLKGHNYSIDLVCLSADGQLVGTATRDLTTINGVTEKFIHVWDLESVSLFSLCRGEGPYTAVTFAGTRREFLFSCSRWSNKVTTWYVGSKSNPCPEGIPLYQVIGHNDCVHYLLVTPGDGMIVTGSLDNTIKLWSMDVVMEKCRNRLNEATKMSSLQQLIEPIDRPYSHGEGAMETACMTVSRSGDVAAVGTTDGWLIFYSLVTMEMQCYHRLEAPAVSLLTTRDGKYILSAGDGITVCDPNTGELIRKLGSGNYSCIAEAQNIVVVGQKGMECFGHVYHLETGHKLQTLEGLYGFDEVVITSDAKKVVSTLFDFPVIFDVKSGKSVDVVNPDTMMAGCTCLRLSPNDKLVVSCSVDGSVRVVRMDSGKYIYGMQHKSSVGAATFTKDSDMLLTAGFAKIIVWSMRNGELLYSLGRHQNFIYRLALVCDDSYLVSCSEDKEIVIWDVKQGSSLTHFYAHCPIKQISVTDDLESLLFAPDQVAYLAVLKPNDILRRIIRGETLNRVPSPVKRAQAFALTFSDQKVTSVIFLGQYERIVSQLRLAGLEGAPVVSLASNRGLLRASQRRGEKWLFRIYGSAQVYKNGGLTVGVRKTSGSEGVRNAQVFRITGTPRRP</sequence>
<dbReference type="InterPro" id="IPR036322">
    <property type="entry name" value="WD40_repeat_dom_sf"/>
</dbReference>
<feature type="domain" description="NWD1/2-like winged helix-turn-helix" evidence="7">
    <location>
        <begin position="876"/>
        <end position="988"/>
    </location>
</feature>
<feature type="region of interest" description="Disordered" evidence="4">
    <location>
        <begin position="405"/>
        <end position="426"/>
    </location>
</feature>
<comment type="caution">
    <text evidence="8">The sequence shown here is derived from an EMBL/GenBank/DDBJ whole genome shotgun (WGS) entry which is preliminary data.</text>
</comment>
<evidence type="ECO:0000313" key="8">
    <source>
        <dbReference type="EMBL" id="KAK2166420.1"/>
    </source>
</evidence>
<dbReference type="Gene3D" id="3.40.50.300">
    <property type="entry name" value="P-loop containing nucleotide triphosphate hydrolases"/>
    <property type="match status" value="1"/>
</dbReference>
<dbReference type="PROSITE" id="PS50082">
    <property type="entry name" value="WD_REPEATS_2"/>
    <property type="match status" value="2"/>
</dbReference>
<dbReference type="PROSITE" id="PS00678">
    <property type="entry name" value="WD_REPEATS_1"/>
    <property type="match status" value="1"/>
</dbReference>
<evidence type="ECO:0000256" key="3">
    <source>
        <dbReference type="PROSITE-ProRule" id="PRU00221"/>
    </source>
</evidence>
<feature type="repeat" description="WD" evidence="3">
    <location>
        <begin position="1891"/>
        <end position="1932"/>
    </location>
</feature>
<dbReference type="SUPFAM" id="SSF50978">
    <property type="entry name" value="WD40 repeat-like"/>
    <property type="match status" value="1"/>
</dbReference>
<accession>A0AAD9NDW5</accession>
<evidence type="ECO:0000256" key="4">
    <source>
        <dbReference type="SAM" id="MobiDB-lite"/>
    </source>
</evidence>
<reference evidence="8" key="1">
    <citation type="journal article" date="2023" name="Mol. Biol. Evol.">
        <title>Third-Generation Sequencing Reveals the Adaptive Role of the Epigenome in Three Deep-Sea Polychaetes.</title>
        <authorList>
            <person name="Perez M."/>
            <person name="Aroh O."/>
            <person name="Sun Y."/>
            <person name="Lan Y."/>
            <person name="Juniper S.K."/>
            <person name="Young C.R."/>
            <person name="Angers B."/>
            <person name="Qian P.Y."/>
        </authorList>
    </citation>
    <scope>NUCLEOTIDE SEQUENCE</scope>
    <source>
        <strain evidence="8">P08H-3</strain>
    </source>
</reference>
<feature type="compositionally biased region" description="Acidic residues" evidence="4">
    <location>
        <begin position="468"/>
        <end position="477"/>
    </location>
</feature>
<feature type="region of interest" description="Disordered" evidence="4">
    <location>
        <begin position="461"/>
        <end position="619"/>
    </location>
</feature>
<dbReference type="InterPro" id="IPR015943">
    <property type="entry name" value="WD40/YVTN_repeat-like_dom_sf"/>
</dbReference>
<dbReference type="Pfam" id="PF05729">
    <property type="entry name" value="NACHT"/>
    <property type="match status" value="1"/>
</dbReference>